<keyword evidence="3" id="KW-1185">Reference proteome</keyword>
<protein>
    <recommendedName>
        <fullName evidence="1">Glycosyltransferase 2-like domain-containing protein</fullName>
    </recommendedName>
</protein>
<gene>
    <name evidence="2" type="ORF">DIT71_09250</name>
</gene>
<feature type="domain" description="Glycosyltransferase 2-like" evidence="1">
    <location>
        <begin position="16"/>
        <end position="182"/>
    </location>
</feature>
<evidence type="ECO:0000313" key="3">
    <source>
        <dbReference type="Proteomes" id="UP000253987"/>
    </source>
</evidence>
<accession>A0A2V3ZJM6</accession>
<dbReference type="AlphaFoldDB" id="A0A2V3ZJM6"/>
<reference evidence="2 3" key="2">
    <citation type="submission" date="2018-06" db="EMBL/GenBank/DDBJ databases">
        <title>Marinobactersediminissp. nov, a moderately halophilic bacterium isolated from marine solar saltern.</title>
        <authorList>
            <person name="Zhang Y."/>
        </authorList>
    </citation>
    <scope>NUCLEOTIDE SEQUENCE [LARGE SCALE GENOMIC DNA]</scope>
    <source>
        <strain evidence="2 3">F01</strain>
    </source>
</reference>
<dbReference type="Pfam" id="PF00535">
    <property type="entry name" value="Glycos_transf_2"/>
    <property type="match status" value="1"/>
</dbReference>
<dbReference type="InterPro" id="IPR029044">
    <property type="entry name" value="Nucleotide-diphossugar_trans"/>
</dbReference>
<dbReference type="Gene3D" id="3.90.550.10">
    <property type="entry name" value="Spore Coat Polysaccharide Biosynthesis Protein SpsA, Chain A"/>
    <property type="match status" value="1"/>
</dbReference>
<evidence type="ECO:0000313" key="2">
    <source>
        <dbReference type="EMBL" id="PXX90723.1"/>
    </source>
</evidence>
<sequence length="319" mass="36015">MVQAPAPESTTNDLVIYIFSFNRGRFLDNCLKSVAACAEGIPVTVIDDKSDDRNTRGILAKYRSRLKVITAGEAEISEHKTGGLYNNMRFAFQDARESGKRFVLFLQDDMQLVRPILPRDITGAAAFFEANPNTAELHTCFMKRFFANRDEQLAELDATGEAYLRPSNYPGFSGFSAVGLFDIERVRQLFGELQQGEYANNEFAQKNGIQMGISTRPFMMWLPYPISHRGKTRNLPLQLVESFAGCGFYPYEIMTDTAVDELLERPLEQHPYAEDWLDCGPLKQTPVWSFAGGLSNLIARGGLRGRLGQWLYRLRHQGS</sequence>
<dbReference type="Proteomes" id="UP000253987">
    <property type="component" value="Unassembled WGS sequence"/>
</dbReference>
<name>A0A2V3ZJM6_9GAMM</name>
<dbReference type="EMBL" id="QFWX01000004">
    <property type="protein sequence ID" value="PXX90723.1"/>
    <property type="molecule type" value="Genomic_DNA"/>
</dbReference>
<evidence type="ECO:0000259" key="1">
    <source>
        <dbReference type="Pfam" id="PF00535"/>
    </source>
</evidence>
<comment type="caution">
    <text evidence="2">The sequence shown here is derived from an EMBL/GenBank/DDBJ whole genome shotgun (WGS) entry which is preliminary data.</text>
</comment>
<reference evidence="3" key="1">
    <citation type="submission" date="2018-05" db="EMBL/GenBank/DDBJ databases">
        <authorList>
            <person name="Lu D."/>
        </authorList>
    </citation>
    <scope>NUCLEOTIDE SEQUENCE [LARGE SCALE GENOMIC DNA]</scope>
    <source>
        <strain evidence="3">F01</strain>
    </source>
</reference>
<dbReference type="OrthoDB" id="8350085at2"/>
<organism evidence="2 3">
    <name type="scientific">Marinobacter vulgaris</name>
    <dbReference type="NCBI Taxonomy" id="1928331"/>
    <lineage>
        <taxon>Bacteria</taxon>
        <taxon>Pseudomonadati</taxon>
        <taxon>Pseudomonadota</taxon>
        <taxon>Gammaproteobacteria</taxon>
        <taxon>Pseudomonadales</taxon>
        <taxon>Marinobacteraceae</taxon>
        <taxon>Marinobacter</taxon>
    </lineage>
</organism>
<dbReference type="InterPro" id="IPR001173">
    <property type="entry name" value="Glyco_trans_2-like"/>
</dbReference>
<dbReference type="CDD" id="cd00761">
    <property type="entry name" value="Glyco_tranf_GTA_type"/>
    <property type="match status" value="1"/>
</dbReference>
<dbReference type="SUPFAM" id="SSF53448">
    <property type="entry name" value="Nucleotide-diphospho-sugar transferases"/>
    <property type="match status" value="1"/>
</dbReference>
<proteinExistence type="predicted"/>
<dbReference type="RefSeq" id="WP_114612948.1">
    <property type="nucleotide sequence ID" value="NZ_QFWX01000004.1"/>
</dbReference>